<keyword evidence="1" id="KW-0031">Aminopeptidase</keyword>
<comment type="caution">
    <text evidence="9">The sequence shown here is derived from an EMBL/GenBank/DDBJ whole genome shotgun (WGS) entry which is preliminary data.</text>
</comment>
<evidence type="ECO:0000313" key="9">
    <source>
        <dbReference type="EMBL" id="TXC64391.1"/>
    </source>
</evidence>
<dbReference type="GO" id="GO:0006508">
    <property type="term" value="P:proteolysis"/>
    <property type="evidence" value="ECO:0007669"/>
    <property type="project" value="UniProtKB-KW"/>
</dbReference>
<reference evidence="9 10" key="1">
    <citation type="journal article" date="2015" name="J. Microbiol.">
        <title>Sphingosinicella ginsenosidimutans sp. nov., with ginsenoside converting activity.</title>
        <authorList>
            <person name="Kim J.K."/>
            <person name="Kang M.S."/>
            <person name="Park S.C."/>
            <person name="Kim K.M."/>
            <person name="Choi K."/>
            <person name="Yoon M.H."/>
            <person name="Im W.T."/>
        </authorList>
    </citation>
    <scope>NUCLEOTIDE SEQUENCE [LARGE SCALE GENOMIC DNA]</scope>
    <source>
        <strain evidence="9 10">BS-11</strain>
    </source>
</reference>
<protein>
    <submittedName>
        <fullName evidence="9">M28 family peptidase</fullName>
    </submittedName>
</protein>
<keyword evidence="6" id="KW-0862">Zinc</keyword>
<dbReference type="OrthoDB" id="9778250at2"/>
<evidence type="ECO:0000256" key="7">
    <source>
        <dbReference type="SAM" id="SignalP"/>
    </source>
</evidence>
<sequence>MSSRPLRILLPLVLCFAAPALARDDAPIAPADMRRHIEILASDAFEGRAPGTPGETRTTAYIVDQFRQRGLEPAGDNGSWFQAVPLVERTTQSHEVAFTANGRSIDFDQADIALQGREAEERIADAPVIFAGHGVRVPERGIDQIAGTDVRGAVVIILLDPPQVPGFPSLSDRVKAMADAGAAAVIALGGPDLPWADVQRFYHYPATKLATQDVPPIIGAMPLAAAEHLIGQAGGHLDRLLNDQPGTTFHAVTLPLRATLHVTTQIHAYSTNNVVGRIRGTGAGANGESLLYLAHWDHLGLCRPEGAAHRICNGAVDNASGVAMMIEIAGRLAGQPRPARDILFLATTSEEKGLLGAEYFATHPVVPIRSIVAAINMDTVAIAPAGAPVAEIGRGFPPLDSIISQTIVAAGRNIDGDDDVESLAQRQDGWALARAGVPSVMIGGGLGDPARLGAFLRDVYHSPADQVGPSLELDGAAEDANLLVAIGRRLADPATYQRPARNNEEPAQ</sequence>
<evidence type="ECO:0000256" key="2">
    <source>
        <dbReference type="ARBA" id="ARBA00022670"/>
    </source>
</evidence>
<gene>
    <name evidence="9" type="ORF">FRZ32_12450</name>
</gene>
<evidence type="ECO:0000256" key="6">
    <source>
        <dbReference type="ARBA" id="ARBA00022833"/>
    </source>
</evidence>
<feature type="signal peptide" evidence="7">
    <location>
        <begin position="1"/>
        <end position="22"/>
    </location>
</feature>
<dbReference type="GO" id="GO:0046872">
    <property type="term" value="F:metal ion binding"/>
    <property type="evidence" value="ECO:0007669"/>
    <property type="project" value="UniProtKB-KW"/>
</dbReference>
<evidence type="ECO:0000256" key="3">
    <source>
        <dbReference type="ARBA" id="ARBA00022723"/>
    </source>
</evidence>
<keyword evidence="5" id="KW-0378">Hydrolase</keyword>
<keyword evidence="10" id="KW-1185">Reference proteome</keyword>
<dbReference type="GO" id="GO:0008235">
    <property type="term" value="F:metalloexopeptidase activity"/>
    <property type="evidence" value="ECO:0007669"/>
    <property type="project" value="InterPro"/>
</dbReference>
<dbReference type="RefSeq" id="WP_147043814.1">
    <property type="nucleotide sequence ID" value="NZ_BAABIR010000001.1"/>
</dbReference>
<keyword evidence="3" id="KW-0479">Metal-binding</keyword>
<dbReference type="InterPro" id="IPR045175">
    <property type="entry name" value="M28_fam"/>
</dbReference>
<proteinExistence type="predicted"/>
<feature type="chain" id="PRO_5022809897" evidence="7">
    <location>
        <begin position="23"/>
        <end position="508"/>
    </location>
</feature>
<dbReference type="PANTHER" id="PTHR12147">
    <property type="entry name" value="METALLOPEPTIDASE M28 FAMILY MEMBER"/>
    <property type="match status" value="1"/>
</dbReference>
<name>A0A5C6TWU5_9SPHN</name>
<evidence type="ECO:0000313" key="10">
    <source>
        <dbReference type="Proteomes" id="UP000321249"/>
    </source>
</evidence>
<dbReference type="Proteomes" id="UP000321249">
    <property type="component" value="Unassembled WGS sequence"/>
</dbReference>
<evidence type="ECO:0000256" key="1">
    <source>
        <dbReference type="ARBA" id="ARBA00022438"/>
    </source>
</evidence>
<evidence type="ECO:0000256" key="4">
    <source>
        <dbReference type="ARBA" id="ARBA00022729"/>
    </source>
</evidence>
<dbReference type="SUPFAM" id="SSF53187">
    <property type="entry name" value="Zn-dependent exopeptidases"/>
    <property type="match status" value="1"/>
</dbReference>
<dbReference type="AlphaFoldDB" id="A0A5C6TWU5"/>
<dbReference type="PANTHER" id="PTHR12147:SF56">
    <property type="entry name" value="AMINOPEPTIDASE YDR415C-RELATED"/>
    <property type="match status" value="1"/>
</dbReference>
<dbReference type="InterPro" id="IPR007484">
    <property type="entry name" value="Peptidase_M28"/>
</dbReference>
<feature type="domain" description="Peptidase M28" evidence="8">
    <location>
        <begin position="273"/>
        <end position="467"/>
    </location>
</feature>
<dbReference type="EMBL" id="VOQQ01000001">
    <property type="protein sequence ID" value="TXC64391.1"/>
    <property type="molecule type" value="Genomic_DNA"/>
</dbReference>
<organism evidence="9 10">
    <name type="scientific">Allosphingosinicella ginsenosidimutans</name>
    <dbReference type="NCBI Taxonomy" id="1176539"/>
    <lineage>
        <taxon>Bacteria</taxon>
        <taxon>Pseudomonadati</taxon>
        <taxon>Pseudomonadota</taxon>
        <taxon>Alphaproteobacteria</taxon>
        <taxon>Sphingomonadales</taxon>
        <taxon>Sphingomonadaceae</taxon>
        <taxon>Allosphingosinicella</taxon>
    </lineage>
</organism>
<dbReference type="Pfam" id="PF04389">
    <property type="entry name" value="Peptidase_M28"/>
    <property type="match status" value="1"/>
</dbReference>
<dbReference type="GO" id="GO:0004177">
    <property type="term" value="F:aminopeptidase activity"/>
    <property type="evidence" value="ECO:0007669"/>
    <property type="project" value="UniProtKB-KW"/>
</dbReference>
<evidence type="ECO:0000256" key="5">
    <source>
        <dbReference type="ARBA" id="ARBA00022801"/>
    </source>
</evidence>
<keyword evidence="2" id="KW-0645">Protease</keyword>
<evidence type="ECO:0000259" key="8">
    <source>
        <dbReference type="Pfam" id="PF04389"/>
    </source>
</evidence>
<accession>A0A5C6TWU5</accession>
<keyword evidence="4 7" id="KW-0732">Signal</keyword>
<dbReference type="Gene3D" id="3.40.630.10">
    <property type="entry name" value="Zn peptidases"/>
    <property type="match status" value="2"/>
</dbReference>